<dbReference type="PROSITE" id="PS51752">
    <property type="entry name" value="JACALIN_LECTIN"/>
    <property type="match status" value="1"/>
</dbReference>
<dbReference type="Gene3D" id="2.100.10.30">
    <property type="entry name" value="Jacalin-like lectin domain"/>
    <property type="match status" value="1"/>
</dbReference>
<dbReference type="GO" id="GO:0004527">
    <property type="term" value="F:exonuclease activity"/>
    <property type="evidence" value="ECO:0007669"/>
    <property type="project" value="UniProtKB-KW"/>
</dbReference>
<evidence type="ECO:0000256" key="1">
    <source>
        <dbReference type="SAM" id="SignalP"/>
    </source>
</evidence>
<feature type="non-terminal residue" evidence="3">
    <location>
        <position position="189"/>
    </location>
</feature>
<keyword evidence="3" id="KW-0255">Endonuclease</keyword>
<dbReference type="SMART" id="SM00915">
    <property type="entry name" value="Jacalin"/>
    <property type="match status" value="1"/>
</dbReference>
<dbReference type="SUPFAM" id="SSF51101">
    <property type="entry name" value="Mannose-binding lectins"/>
    <property type="match status" value="1"/>
</dbReference>
<dbReference type="InterPro" id="IPR036404">
    <property type="entry name" value="Jacalin-like_lectin_dom_sf"/>
</dbReference>
<evidence type="ECO:0000313" key="3">
    <source>
        <dbReference type="EMBL" id="EUC56362.1"/>
    </source>
</evidence>
<dbReference type="GO" id="GO:0004519">
    <property type="term" value="F:endonuclease activity"/>
    <property type="evidence" value="ECO:0007669"/>
    <property type="project" value="UniProtKB-KW"/>
</dbReference>
<evidence type="ECO:0000259" key="2">
    <source>
        <dbReference type="PROSITE" id="PS51752"/>
    </source>
</evidence>
<dbReference type="InterPro" id="IPR001229">
    <property type="entry name" value="Jacalin-like_lectin_dom"/>
</dbReference>
<protein>
    <submittedName>
        <fullName evidence="3">Endonuclease/exonuclease/phosphatase family protein, putative</fullName>
    </submittedName>
</protein>
<sequence>MMHHLVSLLAASSLCLAAYIPIGGNVTMPHRDDAPVPGRGLRVSKTVGTTGESTFNDLLSIPPNPKLSKIIIQGDKTIEGLSIILDKGANLTHGSLKKTSSFIQPSPGDFITHIKLCWDNNKGPAHISQAVVDSRFGEHLEVGEETGNCNVFRAPEDYGIVGAHGQVEKDGITQLGFYYARAQKAGSQQ</sequence>
<feature type="signal peptide" evidence="1">
    <location>
        <begin position="1"/>
        <end position="17"/>
    </location>
</feature>
<name>X8J363_9AGAM</name>
<feature type="chain" id="PRO_5004985862" evidence="1">
    <location>
        <begin position="18"/>
        <end position="189"/>
    </location>
</feature>
<accession>X8J363</accession>
<evidence type="ECO:0000313" key="4">
    <source>
        <dbReference type="Proteomes" id="UP000030108"/>
    </source>
</evidence>
<dbReference type="Pfam" id="PF01419">
    <property type="entry name" value="Jacalin"/>
    <property type="match status" value="1"/>
</dbReference>
<gene>
    <name evidence="3" type="ORF">RSOL_174540</name>
</gene>
<proteinExistence type="predicted"/>
<dbReference type="AlphaFoldDB" id="X8J363"/>
<feature type="domain" description="Jacalin-type lectin" evidence="2">
    <location>
        <begin position="41"/>
        <end position="181"/>
    </location>
</feature>
<dbReference type="EMBL" id="JATN01000322">
    <property type="protein sequence ID" value="EUC56362.1"/>
    <property type="molecule type" value="Genomic_DNA"/>
</dbReference>
<comment type="caution">
    <text evidence="3">The sequence shown here is derived from an EMBL/GenBank/DDBJ whole genome shotgun (WGS) entry which is preliminary data.</text>
</comment>
<keyword evidence="3" id="KW-0378">Hydrolase</keyword>
<reference evidence="4" key="1">
    <citation type="journal article" date="2014" name="Genome Announc.">
        <title>Draft genome sequence of the plant-pathogenic soil fungus Rhizoctonia solani anastomosis group 3 strain Rhs1AP.</title>
        <authorList>
            <person name="Cubeta M.A."/>
            <person name="Thomas E."/>
            <person name="Dean R.A."/>
            <person name="Jabaji S."/>
            <person name="Neate S.M."/>
            <person name="Tavantzis S."/>
            <person name="Toda T."/>
            <person name="Vilgalys R."/>
            <person name="Bharathan N."/>
            <person name="Fedorova-Abrams N."/>
            <person name="Pakala S.B."/>
            <person name="Pakala S.M."/>
            <person name="Zafar N."/>
            <person name="Joardar V."/>
            <person name="Losada L."/>
            <person name="Nierman W.C."/>
        </authorList>
    </citation>
    <scope>NUCLEOTIDE SEQUENCE [LARGE SCALE GENOMIC DNA]</scope>
    <source>
        <strain evidence="4">AG-3</strain>
    </source>
</reference>
<keyword evidence="3" id="KW-0540">Nuclease</keyword>
<keyword evidence="1" id="KW-0732">Signal</keyword>
<keyword evidence="3" id="KW-0269">Exonuclease</keyword>
<organism evidence="3 4">
    <name type="scientific">Rhizoctonia solani AG-3 Rhs1AP</name>
    <dbReference type="NCBI Taxonomy" id="1086054"/>
    <lineage>
        <taxon>Eukaryota</taxon>
        <taxon>Fungi</taxon>
        <taxon>Dikarya</taxon>
        <taxon>Basidiomycota</taxon>
        <taxon>Agaricomycotina</taxon>
        <taxon>Agaricomycetes</taxon>
        <taxon>Cantharellales</taxon>
        <taxon>Ceratobasidiaceae</taxon>
        <taxon>Rhizoctonia</taxon>
    </lineage>
</organism>
<dbReference type="Proteomes" id="UP000030108">
    <property type="component" value="Unassembled WGS sequence"/>
</dbReference>